<sequence>MIKSNTGHIGKFTSKISRRSSIYISRLTNKYGINNTQLLCLVVLYRGDGKTQDYLSEELSLDKAGVTRCIRKLEELGYIVKRKVESDKRVYNLFLTDKAKSLEKEAFTLLSEWEKKLTKGLDEYEKEIALKVLKQVSLNADEAYKNLK</sequence>
<keyword evidence="2" id="KW-0238">DNA-binding</keyword>
<evidence type="ECO:0000259" key="4">
    <source>
        <dbReference type="PROSITE" id="PS50995"/>
    </source>
</evidence>
<dbReference type="InterPro" id="IPR036390">
    <property type="entry name" value="WH_DNA-bd_sf"/>
</dbReference>
<accession>A0ABP3XJ34</accession>
<dbReference type="Pfam" id="PF12802">
    <property type="entry name" value="MarR_2"/>
    <property type="match status" value="1"/>
</dbReference>
<evidence type="ECO:0000313" key="6">
    <source>
        <dbReference type="Proteomes" id="UP001400965"/>
    </source>
</evidence>
<keyword evidence="6" id="KW-1185">Reference proteome</keyword>
<protein>
    <recommendedName>
        <fullName evidence="4">HTH marR-type domain-containing protein</fullName>
    </recommendedName>
</protein>
<organism evidence="5 6">
    <name type="scientific">Paraclostridium tenue</name>
    <dbReference type="NCBI Taxonomy" id="1737"/>
    <lineage>
        <taxon>Bacteria</taxon>
        <taxon>Bacillati</taxon>
        <taxon>Bacillota</taxon>
        <taxon>Clostridia</taxon>
        <taxon>Peptostreptococcales</taxon>
        <taxon>Peptostreptococcaceae</taxon>
        <taxon>Paraclostridium</taxon>
    </lineage>
</organism>
<keyword evidence="3" id="KW-0804">Transcription</keyword>
<reference evidence="6" key="1">
    <citation type="journal article" date="2019" name="Int. J. Syst. Evol. Microbiol.">
        <title>The Global Catalogue of Microorganisms (GCM) 10K type strain sequencing project: providing services to taxonomists for standard genome sequencing and annotation.</title>
        <authorList>
            <consortium name="The Broad Institute Genomics Platform"/>
            <consortium name="The Broad Institute Genome Sequencing Center for Infectious Disease"/>
            <person name="Wu L."/>
            <person name="Ma J."/>
        </authorList>
    </citation>
    <scope>NUCLEOTIDE SEQUENCE [LARGE SCALE GENOMIC DNA]</scope>
    <source>
        <strain evidence="6">JCM 6486</strain>
    </source>
</reference>
<evidence type="ECO:0000256" key="2">
    <source>
        <dbReference type="ARBA" id="ARBA00023125"/>
    </source>
</evidence>
<dbReference type="RefSeq" id="WP_346046288.1">
    <property type="nucleotide sequence ID" value="NZ_BAAACP010000016.1"/>
</dbReference>
<proteinExistence type="predicted"/>
<dbReference type="InterPro" id="IPR036388">
    <property type="entry name" value="WH-like_DNA-bd_sf"/>
</dbReference>
<dbReference type="InterPro" id="IPR000835">
    <property type="entry name" value="HTH_MarR-typ"/>
</dbReference>
<gene>
    <name evidence="5" type="ORF">GCM10008917_23740</name>
</gene>
<dbReference type="Proteomes" id="UP001400965">
    <property type="component" value="Unassembled WGS sequence"/>
</dbReference>
<keyword evidence="1" id="KW-0805">Transcription regulation</keyword>
<evidence type="ECO:0000256" key="3">
    <source>
        <dbReference type="ARBA" id="ARBA00023163"/>
    </source>
</evidence>
<dbReference type="EMBL" id="BAAACP010000016">
    <property type="protein sequence ID" value="GAA0865609.1"/>
    <property type="molecule type" value="Genomic_DNA"/>
</dbReference>
<dbReference type="PANTHER" id="PTHR42756">
    <property type="entry name" value="TRANSCRIPTIONAL REGULATOR, MARR"/>
    <property type="match status" value="1"/>
</dbReference>
<dbReference type="PANTHER" id="PTHR42756:SF2">
    <property type="entry name" value="MARR FAMILY REGULATORY PROTEIN"/>
    <property type="match status" value="1"/>
</dbReference>
<dbReference type="Gene3D" id="1.10.10.10">
    <property type="entry name" value="Winged helix-like DNA-binding domain superfamily/Winged helix DNA-binding domain"/>
    <property type="match status" value="1"/>
</dbReference>
<dbReference type="SUPFAM" id="SSF46785">
    <property type="entry name" value="Winged helix' DNA-binding domain"/>
    <property type="match status" value="1"/>
</dbReference>
<evidence type="ECO:0000313" key="5">
    <source>
        <dbReference type="EMBL" id="GAA0865609.1"/>
    </source>
</evidence>
<feature type="domain" description="HTH marR-type" evidence="4">
    <location>
        <begin position="1"/>
        <end position="138"/>
    </location>
</feature>
<evidence type="ECO:0000256" key="1">
    <source>
        <dbReference type="ARBA" id="ARBA00023015"/>
    </source>
</evidence>
<name>A0ABP3XJ34_9FIRM</name>
<dbReference type="SMART" id="SM00347">
    <property type="entry name" value="HTH_MARR"/>
    <property type="match status" value="1"/>
</dbReference>
<dbReference type="PROSITE" id="PS50995">
    <property type="entry name" value="HTH_MARR_2"/>
    <property type="match status" value="1"/>
</dbReference>
<dbReference type="PRINTS" id="PR00598">
    <property type="entry name" value="HTHMARR"/>
</dbReference>
<comment type="caution">
    <text evidence="5">The sequence shown here is derived from an EMBL/GenBank/DDBJ whole genome shotgun (WGS) entry which is preliminary data.</text>
</comment>